<accession>A0A6N4X1F2</accession>
<dbReference type="Proteomes" id="UP000445144">
    <property type="component" value="Unassembled WGS sequence"/>
</dbReference>
<keyword evidence="2" id="KW-1185">Reference proteome</keyword>
<dbReference type="EMBL" id="CACVBR010000002">
    <property type="protein sequence ID" value="CAA7194074.1"/>
    <property type="molecule type" value="Genomic_DNA"/>
</dbReference>
<reference evidence="1 2" key="1">
    <citation type="submission" date="2020-01" db="EMBL/GenBank/DDBJ databases">
        <authorList>
            <person name="Rodrigo-Torres L."/>
            <person name="Arahal R. D."/>
            <person name="Lucena T."/>
        </authorList>
    </citation>
    <scope>NUCLEOTIDE SEQUENCE [LARGE SCALE GENOMIC DNA]</scope>
    <source>
        <strain evidence="1 2">CECT 9293</strain>
    </source>
</reference>
<organism evidence="1 2">
    <name type="scientific">Chryseobacterium potabilaquae</name>
    <dbReference type="NCBI Taxonomy" id="2675057"/>
    <lineage>
        <taxon>Bacteria</taxon>
        <taxon>Pseudomonadati</taxon>
        <taxon>Bacteroidota</taxon>
        <taxon>Flavobacteriia</taxon>
        <taxon>Flavobacteriales</taxon>
        <taxon>Weeksellaceae</taxon>
        <taxon>Chryseobacterium group</taxon>
        <taxon>Chryseobacterium</taxon>
    </lineage>
</organism>
<protein>
    <submittedName>
        <fullName evidence="1">Uncharacterized protein</fullName>
    </submittedName>
</protein>
<dbReference type="AlphaFoldDB" id="A0A6N4X1F2"/>
<dbReference type="RefSeq" id="WP_262686213.1">
    <property type="nucleotide sequence ID" value="NZ_CACVBR010000002.1"/>
</dbReference>
<name>A0A6N4X1F2_9FLAO</name>
<evidence type="ECO:0000313" key="1">
    <source>
        <dbReference type="EMBL" id="CAA7194074.1"/>
    </source>
</evidence>
<proteinExistence type="predicted"/>
<gene>
    <name evidence="1" type="ORF">CHRY9293_00454</name>
</gene>
<sequence length="41" mass="4669">MGKKLFLAVFFNSCNNQENSVSFDSLTIHEGKHYHRLISGV</sequence>
<evidence type="ECO:0000313" key="2">
    <source>
        <dbReference type="Proteomes" id="UP000445144"/>
    </source>
</evidence>